<feature type="domain" description="DUF4232" evidence="3">
    <location>
        <begin position="102"/>
        <end position="226"/>
    </location>
</feature>
<evidence type="ECO:0000256" key="2">
    <source>
        <dbReference type="SAM" id="SignalP"/>
    </source>
</evidence>
<name>A0AB39PA53_9ACTN</name>
<protein>
    <submittedName>
        <fullName evidence="4">DUF4232 domain-containing protein</fullName>
    </submittedName>
</protein>
<evidence type="ECO:0000256" key="1">
    <source>
        <dbReference type="SAM" id="MobiDB-lite"/>
    </source>
</evidence>
<proteinExistence type="predicted"/>
<gene>
    <name evidence="4" type="ORF">AB5J56_22310</name>
</gene>
<organism evidence="4">
    <name type="scientific">Streptomyces sp. R21</name>
    <dbReference type="NCBI Taxonomy" id="3238627"/>
    <lineage>
        <taxon>Bacteria</taxon>
        <taxon>Bacillati</taxon>
        <taxon>Actinomycetota</taxon>
        <taxon>Actinomycetes</taxon>
        <taxon>Kitasatosporales</taxon>
        <taxon>Streptomycetaceae</taxon>
        <taxon>Streptomyces</taxon>
    </lineage>
</organism>
<dbReference type="AlphaFoldDB" id="A0AB39PA53"/>
<reference evidence="4" key="1">
    <citation type="submission" date="2024-07" db="EMBL/GenBank/DDBJ databases">
        <authorList>
            <person name="Yu S.T."/>
        </authorList>
    </citation>
    <scope>NUCLEOTIDE SEQUENCE</scope>
    <source>
        <strain evidence="4">R21</strain>
    </source>
</reference>
<dbReference type="PROSITE" id="PS51257">
    <property type="entry name" value="PROKAR_LIPOPROTEIN"/>
    <property type="match status" value="1"/>
</dbReference>
<feature type="chain" id="PRO_5044205591" evidence="2">
    <location>
        <begin position="28"/>
        <end position="234"/>
    </location>
</feature>
<evidence type="ECO:0000259" key="3">
    <source>
        <dbReference type="Pfam" id="PF14016"/>
    </source>
</evidence>
<dbReference type="Pfam" id="PF14016">
    <property type="entry name" value="DUF4232"/>
    <property type="match status" value="1"/>
</dbReference>
<keyword evidence="2" id="KW-0732">Signal</keyword>
<feature type="signal peptide" evidence="2">
    <location>
        <begin position="1"/>
        <end position="27"/>
    </location>
</feature>
<feature type="compositionally biased region" description="Low complexity" evidence="1">
    <location>
        <begin position="41"/>
        <end position="82"/>
    </location>
</feature>
<feature type="region of interest" description="Disordered" evidence="1">
    <location>
        <begin position="29"/>
        <end position="92"/>
    </location>
</feature>
<dbReference type="RefSeq" id="WP_369234534.1">
    <property type="nucleotide sequence ID" value="NZ_CP163435.1"/>
</dbReference>
<accession>A0AB39PA53</accession>
<dbReference type="EMBL" id="CP163435">
    <property type="protein sequence ID" value="XDQ27279.1"/>
    <property type="molecule type" value="Genomic_DNA"/>
</dbReference>
<dbReference type="InterPro" id="IPR025326">
    <property type="entry name" value="DUF4232"/>
</dbReference>
<sequence length="234" mass="23284">MRTALRKNTVLALAAVAALSLSLTACGGDDSASGATHTKSSKGTKSADSSSTAGSTGSSGTSGSTSVDASGSTTADKSSSSGATGGSGSANAGTTTAGTAMCKANDLDFVFEELQQGTESAHLLITATNTGPKCVVKGIPIVTPGEMNGDVPHSGDDNAAQRIVLASGNKVYSAIVLDPTKQGGDSWDLVRLSMDTGSTDSAPQNLVTQKLKSSVTSGPDLAVTNWNTAKPYNF</sequence>
<evidence type="ECO:0000313" key="4">
    <source>
        <dbReference type="EMBL" id="XDQ27279.1"/>
    </source>
</evidence>